<keyword evidence="1" id="KW-0472">Membrane</keyword>
<sequence>MKIKSLAAAALAVVAVSQAHAGIAVMTNGNSELFFVLGNDKGSFLLDTGVTVNALKSASFSSYVQNVTNLVGFSSFVAGSTPQWALAVFDGTGTTGYSNVELISTRATTTPTLASINNTTFKGSVFNNTGLIAQTASNQLDSATSDHIAVADGSSFNAVGTAGYFGSNFFAIGQASNQIGNAVGTSSTLLDWKGNGTNSLTKVTTATLTGYSASFDGSTLSISAPVAAIPEPGSYAMLAAGLAAVGFVVRRRRA</sequence>
<evidence type="ECO:0000313" key="5">
    <source>
        <dbReference type="Proteomes" id="UP000295110"/>
    </source>
</evidence>
<accession>A0A4R3UZP3</accession>
<comment type="caution">
    <text evidence="4">The sequence shown here is derived from an EMBL/GenBank/DDBJ whole genome shotgun (WGS) entry which is preliminary data.</text>
</comment>
<keyword evidence="5" id="KW-1185">Reference proteome</keyword>
<keyword evidence="1" id="KW-0812">Transmembrane</keyword>
<dbReference type="Pfam" id="PF07589">
    <property type="entry name" value="PEP-CTERM"/>
    <property type="match status" value="1"/>
</dbReference>
<evidence type="ECO:0000313" key="4">
    <source>
        <dbReference type="EMBL" id="TCU96277.1"/>
    </source>
</evidence>
<evidence type="ECO:0000256" key="1">
    <source>
        <dbReference type="SAM" id="Phobius"/>
    </source>
</evidence>
<feature type="transmembrane region" description="Helical" evidence="1">
    <location>
        <begin position="232"/>
        <end position="249"/>
    </location>
</feature>
<feature type="domain" description="Ice-binding protein C-terminal" evidence="3">
    <location>
        <begin position="228"/>
        <end position="252"/>
    </location>
</feature>
<gene>
    <name evidence="4" type="ORF">EV671_101344</name>
</gene>
<keyword evidence="2" id="KW-0732">Signal</keyword>
<reference evidence="4 5" key="1">
    <citation type="submission" date="2019-03" db="EMBL/GenBank/DDBJ databases">
        <title>Genomic Encyclopedia of Type Strains, Phase IV (KMG-IV): sequencing the most valuable type-strain genomes for metagenomic binning, comparative biology and taxonomic classification.</title>
        <authorList>
            <person name="Goeker M."/>
        </authorList>
    </citation>
    <scope>NUCLEOTIDE SEQUENCE [LARGE SCALE GENOMIC DNA]</scope>
    <source>
        <strain evidence="4 5">DSM 654</strain>
    </source>
</reference>
<keyword evidence="1" id="KW-1133">Transmembrane helix</keyword>
<dbReference type="InterPro" id="IPR013424">
    <property type="entry name" value="Ice-binding_C"/>
</dbReference>
<organism evidence="4 5">
    <name type="scientific">Roseateles saccharophilus</name>
    <name type="common">Pseudomonas saccharophila</name>
    <dbReference type="NCBI Taxonomy" id="304"/>
    <lineage>
        <taxon>Bacteria</taxon>
        <taxon>Pseudomonadati</taxon>
        <taxon>Pseudomonadota</taxon>
        <taxon>Betaproteobacteria</taxon>
        <taxon>Burkholderiales</taxon>
        <taxon>Sphaerotilaceae</taxon>
        <taxon>Roseateles</taxon>
    </lineage>
</organism>
<dbReference type="EMBL" id="SMBU01000013">
    <property type="protein sequence ID" value="TCU96277.1"/>
    <property type="molecule type" value="Genomic_DNA"/>
</dbReference>
<name>A0A4R3UZP3_ROSSA</name>
<evidence type="ECO:0000259" key="3">
    <source>
        <dbReference type="Pfam" id="PF07589"/>
    </source>
</evidence>
<dbReference type="RefSeq" id="WP_132571917.1">
    <property type="nucleotide sequence ID" value="NZ_CBCSGL010000076.1"/>
</dbReference>
<feature type="chain" id="PRO_5020563700" evidence="2">
    <location>
        <begin position="22"/>
        <end position="254"/>
    </location>
</feature>
<dbReference type="NCBIfam" id="TIGR02595">
    <property type="entry name" value="PEP_CTERM"/>
    <property type="match status" value="1"/>
</dbReference>
<proteinExistence type="predicted"/>
<evidence type="ECO:0000256" key="2">
    <source>
        <dbReference type="SAM" id="SignalP"/>
    </source>
</evidence>
<dbReference type="OrthoDB" id="9910634at2"/>
<dbReference type="AlphaFoldDB" id="A0A4R3UZP3"/>
<feature type="signal peptide" evidence="2">
    <location>
        <begin position="1"/>
        <end position="21"/>
    </location>
</feature>
<dbReference type="Proteomes" id="UP000295110">
    <property type="component" value="Unassembled WGS sequence"/>
</dbReference>
<protein>
    <submittedName>
        <fullName evidence="4">Putative secreted protein with PEP-CTERM sorting signal</fullName>
    </submittedName>
</protein>